<dbReference type="NCBIfam" id="TIGR01981">
    <property type="entry name" value="sufD"/>
    <property type="match status" value="1"/>
</dbReference>
<dbReference type="PANTHER" id="PTHR43575:SF1">
    <property type="entry name" value="PROTEIN ABCI7, CHLOROPLASTIC"/>
    <property type="match status" value="1"/>
</dbReference>
<gene>
    <name evidence="3" type="ORF">SAMN00768000_2648</name>
</gene>
<protein>
    <submittedName>
        <fullName evidence="3">Fe-S cluster assembly protein SufD</fullName>
    </submittedName>
</protein>
<dbReference type="GO" id="GO:0016226">
    <property type="term" value="P:iron-sulfur cluster assembly"/>
    <property type="evidence" value="ECO:0007669"/>
    <property type="project" value="InterPro"/>
</dbReference>
<dbReference type="InterPro" id="IPR011542">
    <property type="entry name" value="SUF_FeS_clus_asmbl_SufD"/>
</dbReference>
<dbReference type="PANTHER" id="PTHR43575">
    <property type="entry name" value="PROTEIN ABCI7, CHLOROPLASTIC"/>
    <property type="match status" value="1"/>
</dbReference>
<dbReference type="OrthoDB" id="9782689at2"/>
<name>A0A1W1WII5_SULTA</name>
<dbReference type="InterPro" id="IPR055346">
    <property type="entry name" value="Fe-S_cluster_assembly_SufBD"/>
</dbReference>
<keyword evidence="4" id="KW-1185">Reference proteome</keyword>
<dbReference type="STRING" id="28034.BFX07_11960"/>
<proteinExistence type="inferred from homology"/>
<evidence type="ECO:0000313" key="4">
    <source>
        <dbReference type="Proteomes" id="UP000192660"/>
    </source>
</evidence>
<dbReference type="EMBL" id="FWWY01000001">
    <property type="protein sequence ID" value="SMC06128.1"/>
    <property type="molecule type" value="Genomic_DNA"/>
</dbReference>
<sequence>MNTSTDVKWLEDIRSLTLDRQQEPLWLRNWRLSYLDNLSDYSWPKREKTPLRERQLDQIPLTTVFPSVTVPRDILQSMVSPAYVAFANDRLVASSVPQDWASQGVVVMPLQEAAARYEKELSIVLGQIVTSPMSRAEALNGALWDQGLYIKVPAHIQMAEPLLVLHYGQFSHDVHSLFPRTLIVAEPGSQITVIERYISNEFEDKTLFSSVVEILAKEDAKVHYGAVQNLSNNAEVFMRRSAQVYQDAAVNWSIGEFGGHLTIASDETHLIQQGAQSTHTMVFFGSGHQRQDFDTEIVHSAPYTTSRIIAKGVMKDQGRSAFHGITNIEHGAIKADGRQKEQTLMLSDESRADAVPSLLINDNDVYAAHSASAGPIDQIALFYLMARGLSEREAIRLYVHGFLAPVVDALPGPILRDSVWESVERKLDA</sequence>
<organism evidence="3 4">
    <name type="scientific">Sulfobacillus thermosulfidooxidans (strain DSM 9293 / VKM B-1269 / AT-1)</name>
    <dbReference type="NCBI Taxonomy" id="929705"/>
    <lineage>
        <taxon>Bacteria</taxon>
        <taxon>Bacillati</taxon>
        <taxon>Bacillota</taxon>
        <taxon>Clostridia</taxon>
        <taxon>Eubacteriales</taxon>
        <taxon>Clostridiales Family XVII. Incertae Sedis</taxon>
        <taxon>Sulfobacillus</taxon>
    </lineage>
</organism>
<evidence type="ECO:0000256" key="1">
    <source>
        <dbReference type="ARBA" id="ARBA00043967"/>
    </source>
</evidence>
<dbReference type="InterPro" id="IPR037284">
    <property type="entry name" value="SUF_FeS_clus_asmbl_SufBD_sf"/>
</dbReference>
<feature type="domain" description="SUF system FeS cluster assembly SufBD core" evidence="2">
    <location>
        <begin position="175"/>
        <end position="402"/>
    </location>
</feature>
<evidence type="ECO:0000259" key="2">
    <source>
        <dbReference type="Pfam" id="PF01458"/>
    </source>
</evidence>
<dbReference type="Pfam" id="PF01458">
    <property type="entry name" value="SUFBD_core"/>
    <property type="match status" value="1"/>
</dbReference>
<dbReference type="InterPro" id="IPR000825">
    <property type="entry name" value="SUF_FeS_clus_asmbl_SufBD_core"/>
</dbReference>
<evidence type="ECO:0000313" key="3">
    <source>
        <dbReference type="EMBL" id="SMC06128.1"/>
    </source>
</evidence>
<dbReference type="RefSeq" id="WP_020373322.1">
    <property type="nucleotide sequence ID" value="NZ_FWWY01000001.1"/>
</dbReference>
<comment type="similarity">
    <text evidence="1">Belongs to the iron-sulfur cluster assembly SufBD family.</text>
</comment>
<dbReference type="Proteomes" id="UP000192660">
    <property type="component" value="Unassembled WGS sequence"/>
</dbReference>
<accession>A0A1W1WII5</accession>
<reference evidence="4" key="1">
    <citation type="submission" date="2017-04" db="EMBL/GenBank/DDBJ databases">
        <authorList>
            <person name="Varghese N."/>
            <person name="Submissions S."/>
        </authorList>
    </citation>
    <scope>NUCLEOTIDE SEQUENCE [LARGE SCALE GENOMIC DNA]</scope>
    <source>
        <strain evidence="4">DSM 9293</strain>
    </source>
</reference>
<dbReference type="SUPFAM" id="SSF101960">
    <property type="entry name" value="Stabilizer of iron transporter SufD"/>
    <property type="match status" value="1"/>
</dbReference>
<dbReference type="AlphaFoldDB" id="A0A1W1WII5"/>